<evidence type="ECO:0000256" key="1">
    <source>
        <dbReference type="SAM" id="SignalP"/>
    </source>
</evidence>
<accession>A0A1G5KWE3</accession>
<keyword evidence="3" id="KW-1185">Reference proteome</keyword>
<protein>
    <submittedName>
        <fullName evidence="2">Uncharacterized protein</fullName>
    </submittedName>
</protein>
<reference evidence="2 3" key="1">
    <citation type="submission" date="2016-10" db="EMBL/GenBank/DDBJ databases">
        <authorList>
            <person name="de Groot N.N."/>
        </authorList>
    </citation>
    <scope>NUCLEOTIDE SEQUENCE [LARGE SCALE GENOMIC DNA]</scope>
    <source>
        <strain evidence="2 3">CGMCC 1.7666</strain>
    </source>
</reference>
<sequence>MLKFVIVAALLGHGAVIGVAHAQAYDPAKIGASFPQAAQTSVKFMKCEGRACGFQSETPLAAVFFLVDDAGQSVRMLSVTFHASKAPIAVELMRDALRFAQYPEVGDIDPLSLMKIATSAGRDVEIQKGLGARLVNLTNIDKNLFSFRFYRIKD</sequence>
<dbReference type="STRING" id="549386.SAMN02927923_03619"/>
<organism evidence="2 3">
    <name type="scientific">Microvirga guangxiensis</name>
    <dbReference type="NCBI Taxonomy" id="549386"/>
    <lineage>
        <taxon>Bacteria</taxon>
        <taxon>Pseudomonadati</taxon>
        <taxon>Pseudomonadota</taxon>
        <taxon>Alphaproteobacteria</taxon>
        <taxon>Hyphomicrobiales</taxon>
        <taxon>Methylobacteriaceae</taxon>
        <taxon>Microvirga</taxon>
    </lineage>
</organism>
<name>A0A1G5KWE3_9HYPH</name>
<keyword evidence="1" id="KW-0732">Signal</keyword>
<feature type="chain" id="PRO_5011734972" evidence="1">
    <location>
        <begin position="23"/>
        <end position="154"/>
    </location>
</feature>
<evidence type="ECO:0000313" key="2">
    <source>
        <dbReference type="EMBL" id="SCZ04461.1"/>
    </source>
</evidence>
<gene>
    <name evidence="2" type="ORF">SAMN02927923_03619</name>
</gene>
<dbReference type="AlphaFoldDB" id="A0A1G5KWE3"/>
<dbReference type="OrthoDB" id="9844640at2"/>
<proteinExistence type="predicted"/>
<dbReference type="Proteomes" id="UP000199569">
    <property type="component" value="Unassembled WGS sequence"/>
</dbReference>
<evidence type="ECO:0000313" key="3">
    <source>
        <dbReference type="Proteomes" id="UP000199569"/>
    </source>
</evidence>
<dbReference type="RefSeq" id="WP_091137719.1">
    <property type="nucleotide sequence ID" value="NZ_FMVJ01000012.1"/>
</dbReference>
<dbReference type="EMBL" id="FMVJ01000012">
    <property type="protein sequence ID" value="SCZ04461.1"/>
    <property type="molecule type" value="Genomic_DNA"/>
</dbReference>
<feature type="signal peptide" evidence="1">
    <location>
        <begin position="1"/>
        <end position="22"/>
    </location>
</feature>